<dbReference type="AlphaFoldDB" id="S0ETN3"/>
<reference evidence="2" key="1">
    <citation type="submission" date="2013-03" db="EMBL/GenBank/DDBJ databases">
        <title>Genome sequence of Chthonomonas calidirosea, the first sequenced genome from the Armatimonadetes phylum (formally candidate division OP10).</title>
        <authorList>
            <person name="Lee K.C.Y."/>
            <person name="Morgan X.C."/>
            <person name="Dunfield P.F."/>
            <person name="Tamas I."/>
            <person name="Houghton K.M."/>
            <person name="Vyssotski M."/>
            <person name="Ryan J.L.J."/>
            <person name="Lagutin K."/>
            <person name="McDonald I.R."/>
            <person name="Stott M.B."/>
        </authorList>
    </citation>
    <scope>NUCLEOTIDE SEQUENCE [LARGE SCALE GENOMIC DNA]</scope>
    <source>
        <strain evidence="2">DSM 23976 / ICMP 18418 / T49</strain>
    </source>
</reference>
<name>S0ETN3_CHTCT</name>
<evidence type="ECO:0000313" key="1">
    <source>
        <dbReference type="EMBL" id="CCW34560.1"/>
    </source>
</evidence>
<gene>
    <name evidence="1" type="ORF">CCALI_00735</name>
</gene>
<dbReference type="PATRIC" id="fig|1303518.3.peg.742"/>
<keyword evidence="2" id="KW-1185">Reference proteome</keyword>
<dbReference type="RefSeq" id="WP_016482122.1">
    <property type="nucleotide sequence ID" value="NC_021487.1"/>
</dbReference>
<accession>S0ETN3</accession>
<dbReference type="STRING" id="454171.CP488_00417"/>
<dbReference type="InParanoid" id="S0ETN3"/>
<dbReference type="EMBL" id="HF951689">
    <property type="protein sequence ID" value="CCW34560.1"/>
    <property type="molecule type" value="Genomic_DNA"/>
</dbReference>
<protein>
    <submittedName>
        <fullName evidence="1">Uncharacterized protein</fullName>
    </submittedName>
</protein>
<proteinExistence type="predicted"/>
<evidence type="ECO:0000313" key="2">
    <source>
        <dbReference type="Proteomes" id="UP000014227"/>
    </source>
</evidence>
<dbReference type="HOGENOM" id="CLU_1265085_0_0_0"/>
<organism evidence="1 2">
    <name type="scientific">Chthonomonas calidirosea (strain DSM 23976 / ICMP 18418 / T49)</name>
    <dbReference type="NCBI Taxonomy" id="1303518"/>
    <lineage>
        <taxon>Bacteria</taxon>
        <taxon>Bacillati</taxon>
        <taxon>Armatimonadota</taxon>
        <taxon>Chthonomonadia</taxon>
        <taxon>Chthonomonadales</taxon>
        <taxon>Chthonomonadaceae</taxon>
        <taxon>Chthonomonas</taxon>
    </lineage>
</organism>
<dbReference type="OrthoDB" id="9790141at2"/>
<dbReference type="KEGG" id="ccz:CCALI_00735"/>
<sequence>MTTDIGMTSAALTTLWANCVERLKDRINNRSYWEALENARPITIENNTLVLGFEETRYNLANHIQQPGHLQPTLEVVRALFNQPLNIRIIEGTTLADWEATKERDARVAAMQHATTQRQIAQAAVSEGWDGVYEYIARLYVQTPLRALPQGKARYLSDALYVLAEAMDKLYPEEPDEVTERSLARIIDRIASAADVPAAMVAFELERLRTYLKSAEET</sequence>
<dbReference type="Proteomes" id="UP000014227">
    <property type="component" value="Chromosome I"/>
</dbReference>